<proteinExistence type="predicted"/>
<dbReference type="AlphaFoldDB" id="A0A2J7Q177"/>
<keyword evidence="2" id="KW-1185">Reference proteome</keyword>
<accession>A0A2J7Q177</accession>
<dbReference type="PANTHER" id="PTHR45913:SF19">
    <property type="entry name" value="LOW QUALITY PROTEIN: ZINC FINGER BED DOMAIN-CONTAINING PROTEIN 5-LIKE"/>
    <property type="match status" value="1"/>
</dbReference>
<sequence>MAEGTETQVIEKIKKSKSFALQLDEYTDIQNSSILLTYVRYIDHDESDMKEDILSDSELPTHTTSSEIFEVLNGFIARNSGLVSKIKDMAGNNLVLTHCYIHRQI</sequence>
<reference evidence="1 2" key="1">
    <citation type="submission" date="2017-12" db="EMBL/GenBank/DDBJ databases">
        <title>Hemimetabolous genomes reveal molecular basis of termite eusociality.</title>
        <authorList>
            <person name="Harrison M.C."/>
            <person name="Jongepier E."/>
            <person name="Robertson H.M."/>
            <person name="Arning N."/>
            <person name="Bitard-Feildel T."/>
            <person name="Chao H."/>
            <person name="Childers C.P."/>
            <person name="Dinh H."/>
            <person name="Doddapaneni H."/>
            <person name="Dugan S."/>
            <person name="Gowin J."/>
            <person name="Greiner C."/>
            <person name="Han Y."/>
            <person name="Hu H."/>
            <person name="Hughes D.S.T."/>
            <person name="Huylmans A.-K."/>
            <person name="Kemena C."/>
            <person name="Kremer L.P.M."/>
            <person name="Lee S.L."/>
            <person name="Lopez-Ezquerra A."/>
            <person name="Mallet L."/>
            <person name="Monroy-Kuhn J.M."/>
            <person name="Moser A."/>
            <person name="Murali S.C."/>
            <person name="Muzny D.M."/>
            <person name="Otani S."/>
            <person name="Piulachs M.-D."/>
            <person name="Poelchau M."/>
            <person name="Qu J."/>
            <person name="Schaub F."/>
            <person name="Wada-Katsumata A."/>
            <person name="Worley K.C."/>
            <person name="Xie Q."/>
            <person name="Ylla G."/>
            <person name="Poulsen M."/>
            <person name="Gibbs R.A."/>
            <person name="Schal C."/>
            <person name="Richards S."/>
            <person name="Belles X."/>
            <person name="Korb J."/>
            <person name="Bornberg-Bauer E."/>
        </authorList>
    </citation>
    <scope>NUCLEOTIDE SEQUENCE [LARGE SCALE GENOMIC DNA]</scope>
    <source>
        <tissue evidence="1">Whole body</tissue>
    </source>
</reference>
<evidence type="ECO:0000313" key="2">
    <source>
        <dbReference type="Proteomes" id="UP000235965"/>
    </source>
</evidence>
<protein>
    <recommendedName>
        <fullName evidence="3">DUF4371 domain-containing protein</fullName>
    </recommendedName>
</protein>
<dbReference type="STRING" id="105785.A0A2J7Q177"/>
<organism evidence="1 2">
    <name type="scientific">Cryptotermes secundus</name>
    <dbReference type="NCBI Taxonomy" id="105785"/>
    <lineage>
        <taxon>Eukaryota</taxon>
        <taxon>Metazoa</taxon>
        <taxon>Ecdysozoa</taxon>
        <taxon>Arthropoda</taxon>
        <taxon>Hexapoda</taxon>
        <taxon>Insecta</taxon>
        <taxon>Pterygota</taxon>
        <taxon>Neoptera</taxon>
        <taxon>Polyneoptera</taxon>
        <taxon>Dictyoptera</taxon>
        <taxon>Blattodea</taxon>
        <taxon>Blattoidea</taxon>
        <taxon>Termitoidae</taxon>
        <taxon>Kalotermitidae</taxon>
        <taxon>Cryptotermitinae</taxon>
        <taxon>Cryptotermes</taxon>
    </lineage>
</organism>
<dbReference type="EMBL" id="NEVH01019783">
    <property type="protein sequence ID" value="PNF22341.1"/>
    <property type="molecule type" value="Genomic_DNA"/>
</dbReference>
<dbReference type="InParanoid" id="A0A2J7Q177"/>
<evidence type="ECO:0000313" key="1">
    <source>
        <dbReference type="EMBL" id="PNF22341.1"/>
    </source>
</evidence>
<evidence type="ECO:0008006" key="3">
    <source>
        <dbReference type="Google" id="ProtNLM"/>
    </source>
</evidence>
<dbReference type="Proteomes" id="UP000235965">
    <property type="component" value="Unassembled WGS sequence"/>
</dbReference>
<comment type="caution">
    <text evidence="1">The sequence shown here is derived from an EMBL/GenBank/DDBJ whole genome shotgun (WGS) entry which is preliminary data.</text>
</comment>
<name>A0A2J7Q177_9NEOP</name>
<gene>
    <name evidence="1" type="ORF">B7P43_G18347</name>
</gene>
<dbReference type="PANTHER" id="PTHR45913">
    <property type="entry name" value="EPM2A-INTERACTING PROTEIN 1"/>
    <property type="match status" value="1"/>
</dbReference>